<dbReference type="Proteomes" id="UP000593564">
    <property type="component" value="Unassembled WGS sequence"/>
</dbReference>
<proteinExistence type="predicted"/>
<gene>
    <name evidence="1" type="ORF">HYC85_028582</name>
</gene>
<dbReference type="EMBL" id="JACBKZ010000014">
    <property type="protein sequence ID" value="KAF5932411.1"/>
    <property type="molecule type" value="Genomic_DNA"/>
</dbReference>
<organism evidence="1 2">
    <name type="scientific">Camellia sinensis</name>
    <name type="common">Tea plant</name>
    <name type="synonym">Thea sinensis</name>
    <dbReference type="NCBI Taxonomy" id="4442"/>
    <lineage>
        <taxon>Eukaryota</taxon>
        <taxon>Viridiplantae</taxon>
        <taxon>Streptophyta</taxon>
        <taxon>Embryophyta</taxon>
        <taxon>Tracheophyta</taxon>
        <taxon>Spermatophyta</taxon>
        <taxon>Magnoliopsida</taxon>
        <taxon>eudicotyledons</taxon>
        <taxon>Gunneridae</taxon>
        <taxon>Pentapetalae</taxon>
        <taxon>asterids</taxon>
        <taxon>Ericales</taxon>
        <taxon>Theaceae</taxon>
        <taxon>Camellia</taxon>
    </lineage>
</organism>
<evidence type="ECO:0000313" key="1">
    <source>
        <dbReference type="EMBL" id="KAF5932411.1"/>
    </source>
</evidence>
<reference evidence="1 2" key="2">
    <citation type="submission" date="2020-07" db="EMBL/GenBank/DDBJ databases">
        <title>Genome assembly of wild tea tree DASZ reveals pedigree and selection history of tea varieties.</title>
        <authorList>
            <person name="Zhang W."/>
        </authorList>
    </citation>
    <scope>NUCLEOTIDE SEQUENCE [LARGE SCALE GENOMIC DNA]</scope>
    <source>
        <strain evidence="2">cv. G240</strain>
        <tissue evidence="1">Leaf</tissue>
    </source>
</reference>
<sequence>MLENQAQIKAKSIPVIRARVAIDQIHYIHHIHHKCRIIILERLAKAENSKG</sequence>
<accession>A0A7J7FWR6</accession>
<keyword evidence="2" id="KW-1185">Reference proteome</keyword>
<reference evidence="2" key="1">
    <citation type="journal article" date="2020" name="Nat. Commun.">
        <title>Genome assembly of wild tea tree DASZ reveals pedigree and selection history of tea varieties.</title>
        <authorList>
            <person name="Zhang W."/>
            <person name="Zhang Y."/>
            <person name="Qiu H."/>
            <person name="Guo Y."/>
            <person name="Wan H."/>
            <person name="Zhang X."/>
            <person name="Scossa F."/>
            <person name="Alseekh S."/>
            <person name="Zhang Q."/>
            <person name="Wang P."/>
            <person name="Xu L."/>
            <person name="Schmidt M.H."/>
            <person name="Jia X."/>
            <person name="Li D."/>
            <person name="Zhu A."/>
            <person name="Guo F."/>
            <person name="Chen W."/>
            <person name="Ni D."/>
            <person name="Usadel B."/>
            <person name="Fernie A.R."/>
            <person name="Wen W."/>
        </authorList>
    </citation>
    <scope>NUCLEOTIDE SEQUENCE [LARGE SCALE GENOMIC DNA]</scope>
    <source>
        <strain evidence="2">cv. G240</strain>
    </source>
</reference>
<evidence type="ECO:0000313" key="2">
    <source>
        <dbReference type="Proteomes" id="UP000593564"/>
    </source>
</evidence>
<comment type="caution">
    <text evidence="1">The sequence shown here is derived from an EMBL/GenBank/DDBJ whole genome shotgun (WGS) entry which is preliminary data.</text>
</comment>
<protein>
    <submittedName>
        <fullName evidence="1">Uncharacterized protein</fullName>
    </submittedName>
</protein>
<dbReference type="AlphaFoldDB" id="A0A7J7FWR6"/>
<name>A0A7J7FWR6_CAMSI</name>